<evidence type="ECO:0000313" key="2">
    <source>
        <dbReference type="EMBL" id="KAK4881216.1"/>
    </source>
</evidence>
<comment type="caution">
    <text evidence="2">The sequence shown here is derived from an EMBL/GenBank/DDBJ whole genome shotgun (WGS) entry which is preliminary data.</text>
</comment>
<dbReference type="Proteomes" id="UP001353858">
    <property type="component" value="Unassembled WGS sequence"/>
</dbReference>
<feature type="region of interest" description="Disordered" evidence="1">
    <location>
        <begin position="124"/>
        <end position="143"/>
    </location>
</feature>
<protein>
    <submittedName>
        <fullName evidence="2">Uncharacterized protein</fullName>
    </submittedName>
</protein>
<organism evidence="2 3">
    <name type="scientific">Aquatica leii</name>
    <dbReference type="NCBI Taxonomy" id="1421715"/>
    <lineage>
        <taxon>Eukaryota</taxon>
        <taxon>Metazoa</taxon>
        <taxon>Ecdysozoa</taxon>
        <taxon>Arthropoda</taxon>
        <taxon>Hexapoda</taxon>
        <taxon>Insecta</taxon>
        <taxon>Pterygota</taxon>
        <taxon>Neoptera</taxon>
        <taxon>Endopterygota</taxon>
        <taxon>Coleoptera</taxon>
        <taxon>Polyphaga</taxon>
        <taxon>Elateriformia</taxon>
        <taxon>Elateroidea</taxon>
        <taxon>Lampyridae</taxon>
        <taxon>Luciolinae</taxon>
        <taxon>Aquatica</taxon>
    </lineage>
</organism>
<evidence type="ECO:0000256" key="1">
    <source>
        <dbReference type="SAM" id="MobiDB-lite"/>
    </source>
</evidence>
<gene>
    <name evidence="2" type="ORF">RN001_004535</name>
</gene>
<keyword evidence="3" id="KW-1185">Reference proteome</keyword>
<evidence type="ECO:0000313" key="3">
    <source>
        <dbReference type="Proteomes" id="UP001353858"/>
    </source>
</evidence>
<sequence>MLSSKKSVIMEWKTTTLSQEEEIGLSNDEENSKKHDLNEDPLKQIQHPFAVDEFKQTKRRNYEWEGNTEDKSLYNVWHQIATDVEGLPKLVSEDPALENDLQTPPVSPLDASILTDMLPVDKPKEVPATSNDSNTALATTSRPDRVEQVTRNICFAQKTICSKVFYNVLPYPKENNTDSKKKRKKEYTPSVITSDKWVEYHEECERLKMEKEREKQERKQARESKKQMMATKRQKT</sequence>
<dbReference type="AlphaFoldDB" id="A0AAN7PEM4"/>
<feature type="compositionally biased region" description="Polar residues" evidence="1">
    <location>
        <begin position="128"/>
        <end position="141"/>
    </location>
</feature>
<proteinExistence type="predicted"/>
<dbReference type="EMBL" id="JARPUR010000002">
    <property type="protein sequence ID" value="KAK4881216.1"/>
    <property type="molecule type" value="Genomic_DNA"/>
</dbReference>
<name>A0AAN7PEM4_9COLE</name>
<reference evidence="3" key="1">
    <citation type="submission" date="2023-01" db="EMBL/GenBank/DDBJ databases">
        <title>Key to firefly adult light organ development and bioluminescence: homeobox transcription factors regulate luciferase expression and transportation to peroxisome.</title>
        <authorList>
            <person name="Fu X."/>
        </authorList>
    </citation>
    <scope>NUCLEOTIDE SEQUENCE [LARGE SCALE GENOMIC DNA]</scope>
</reference>
<feature type="region of interest" description="Disordered" evidence="1">
    <location>
        <begin position="209"/>
        <end position="236"/>
    </location>
</feature>
<accession>A0AAN7PEM4</accession>
<feature type="compositionally biased region" description="Acidic residues" evidence="1">
    <location>
        <begin position="19"/>
        <end position="29"/>
    </location>
</feature>
<feature type="region of interest" description="Disordered" evidence="1">
    <location>
        <begin position="1"/>
        <end position="47"/>
    </location>
</feature>
<feature type="compositionally biased region" description="Basic and acidic residues" evidence="1">
    <location>
        <begin position="30"/>
        <end position="42"/>
    </location>
</feature>
<feature type="compositionally biased region" description="Basic and acidic residues" evidence="1">
    <location>
        <begin position="209"/>
        <end position="226"/>
    </location>
</feature>